<evidence type="ECO:0000259" key="6">
    <source>
        <dbReference type="Pfam" id="PF02826"/>
    </source>
</evidence>
<dbReference type="InterPro" id="IPR006140">
    <property type="entry name" value="D-isomer_DH_NAD-bd"/>
</dbReference>
<dbReference type="RefSeq" id="WP_236099709.1">
    <property type="nucleotide sequence ID" value="NZ_JAKGUD010000009.1"/>
</dbReference>
<dbReference type="InterPro" id="IPR029753">
    <property type="entry name" value="D-isomer_DH_CS"/>
</dbReference>
<accession>A0ABS9ERU5</accession>
<dbReference type="EMBL" id="JAKGUD010000009">
    <property type="protein sequence ID" value="MCF4142996.1"/>
    <property type="molecule type" value="Genomic_DNA"/>
</dbReference>
<evidence type="ECO:0000256" key="1">
    <source>
        <dbReference type="ARBA" id="ARBA00005854"/>
    </source>
</evidence>
<dbReference type="PANTHER" id="PTHR43761:SF1">
    <property type="entry name" value="D-ISOMER SPECIFIC 2-HYDROXYACID DEHYDROGENASE CATALYTIC DOMAIN-CONTAINING PROTEIN-RELATED"/>
    <property type="match status" value="1"/>
</dbReference>
<dbReference type="PROSITE" id="PS00065">
    <property type="entry name" value="D_2_HYDROXYACID_DH_1"/>
    <property type="match status" value="1"/>
</dbReference>
<organism evidence="7 8">
    <name type="scientific">Dethiosulfovibrio marinus</name>
    <dbReference type="NCBI Taxonomy" id="133532"/>
    <lineage>
        <taxon>Bacteria</taxon>
        <taxon>Thermotogati</taxon>
        <taxon>Synergistota</taxon>
        <taxon>Synergistia</taxon>
        <taxon>Synergistales</taxon>
        <taxon>Dethiosulfovibrionaceae</taxon>
        <taxon>Dethiosulfovibrio</taxon>
    </lineage>
</organism>
<dbReference type="Pfam" id="PF02826">
    <property type="entry name" value="2-Hacid_dh_C"/>
    <property type="match status" value="1"/>
</dbReference>
<dbReference type="InterPro" id="IPR006139">
    <property type="entry name" value="D-isomer_2_OHA_DH_cat_dom"/>
</dbReference>
<protein>
    <submittedName>
        <fullName evidence="7">2-hydroxyacid dehydrogenase</fullName>
    </submittedName>
</protein>
<proteinExistence type="inferred from homology"/>
<sequence>MKIALLEPLGISENSLERLAASLTKDGHDFSSFPRSDDRDENISRLSGVDVAIIANMPLPGEVIAGADSLKMISVAFTGYDHVDMRVCMERGITVSNCAGYSTDSVAELALGLSVAVCRNILPCDRAVRDGATKAGLLGNEIAGKTVGIVGTGAIGCKVAKIFRVLGCPVLAYSRTERDDLKELGVSYVTLEELMASSDIVSIHVPCNDQTVGLIGEEKLAMMKPSAILINTARGPIVDNDRLAEALTSGRLSGAGIDVFDMEPPIPKDYPLLEAPNCVLTPHVAFATPEALEKRAVMAFDNVCAWISGNPRNLVY</sequence>
<evidence type="ECO:0000256" key="4">
    <source>
        <dbReference type="RuleBase" id="RU003719"/>
    </source>
</evidence>
<dbReference type="Gene3D" id="3.40.50.720">
    <property type="entry name" value="NAD(P)-binding Rossmann-like Domain"/>
    <property type="match status" value="2"/>
</dbReference>
<dbReference type="PROSITE" id="PS00671">
    <property type="entry name" value="D_2_HYDROXYACID_DH_3"/>
    <property type="match status" value="1"/>
</dbReference>
<dbReference type="SUPFAM" id="SSF52283">
    <property type="entry name" value="Formate/glycerate dehydrogenase catalytic domain-like"/>
    <property type="match status" value="1"/>
</dbReference>
<dbReference type="PANTHER" id="PTHR43761">
    <property type="entry name" value="D-ISOMER SPECIFIC 2-HYDROXYACID DEHYDROGENASE FAMILY PROTEIN (AFU_ORTHOLOGUE AFUA_1G13630)"/>
    <property type="match status" value="1"/>
</dbReference>
<keyword evidence="8" id="KW-1185">Reference proteome</keyword>
<dbReference type="Pfam" id="PF00389">
    <property type="entry name" value="2-Hacid_dh"/>
    <property type="match status" value="1"/>
</dbReference>
<dbReference type="Proteomes" id="UP001200430">
    <property type="component" value="Unassembled WGS sequence"/>
</dbReference>
<evidence type="ECO:0000313" key="8">
    <source>
        <dbReference type="Proteomes" id="UP001200430"/>
    </source>
</evidence>
<evidence type="ECO:0000256" key="3">
    <source>
        <dbReference type="ARBA" id="ARBA00023027"/>
    </source>
</evidence>
<evidence type="ECO:0000313" key="7">
    <source>
        <dbReference type="EMBL" id="MCF4142996.1"/>
    </source>
</evidence>
<comment type="caution">
    <text evidence="7">The sequence shown here is derived from an EMBL/GenBank/DDBJ whole genome shotgun (WGS) entry which is preliminary data.</text>
</comment>
<keyword evidence="3" id="KW-0520">NAD</keyword>
<dbReference type="InterPro" id="IPR029752">
    <property type="entry name" value="D-isomer_DH_CS1"/>
</dbReference>
<evidence type="ECO:0000259" key="5">
    <source>
        <dbReference type="Pfam" id="PF00389"/>
    </source>
</evidence>
<feature type="domain" description="D-isomer specific 2-hydroxyacid dehydrogenase catalytic" evidence="5">
    <location>
        <begin position="12"/>
        <end position="315"/>
    </location>
</feature>
<dbReference type="CDD" id="cd12161">
    <property type="entry name" value="GDH_like_1"/>
    <property type="match status" value="1"/>
</dbReference>
<comment type="similarity">
    <text evidence="1 4">Belongs to the D-isomer specific 2-hydroxyacid dehydrogenase family.</text>
</comment>
<dbReference type="InterPro" id="IPR036291">
    <property type="entry name" value="NAD(P)-bd_dom_sf"/>
</dbReference>
<gene>
    <name evidence="7" type="ORF">L2W38_09195</name>
</gene>
<evidence type="ECO:0000256" key="2">
    <source>
        <dbReference type="ARBA" id="ARBA00023002"/>
    </source>
</evidence>
<dbReference type="InterPro" id="IPR050418">
    <property type="entry name" value="D-iso_2-hydroxyacid_DH_PdxB"/>
</dbReference>
<name>A0ABS9ERU5_9BACT</name>
<reference evidence="7 8" key="1">
    <citation type="submission" date="2022-01" db="EMBL/GenBank/DDBJ databases">
        <title>Dethiosulfovibrio faecalis sp. nov., a novel proteolytic, non-sulfur-reducing bacterium isolated from a marine aquaculture solid waste bioreactor.</title>
        <authorList>
            <person name="Grabowski S."/>
            <person name="Apolinario E."/>
            <person name="Schneider N."/>
            <person name="Marshall C.W."/>
            <person name="Sowers K.R."/>
        </authorList>
    </citation>
    <scope>NUCLEOTIDE SEQUENCE [LARGE SCALE GENOMIC DNA]</scope>
    <source>
        <strain evidence="7 8">DSM 12537</strain>
    </source>
</reference>
<dbReference type="SUPFAM" id="SSF51735">
    <property type="entry name" value="NAD(P)-binding Rossmann-fold domains"/>
    <property type="match status" value="1"/>
</dbReference>
<feature type="domain" description="D-isomer specific 2-hydroxyacid dehydrogenase NAD-binding" evidence="6">
    <location>
        <begin position="112"/>
        <end position="285"/>
    </location>
</feature>
<keyword evidence="2 4" id="KW-0560">Oxidoreductase</keyword>